<protein>
    <submittedName>
        <fullName evidence="1">Uncharacterized protein</fullName>
    </submittedName>
</protein>
<evidence type="ECO:0000313" key="2">
    <source>
        <dbReference type="Proteomes" id="UP000178082"/>
    </source>
</evidence>
<dbReference type="Proteomes" id="UP000178082">
    <property type="component" value="Unassembled WGS sequence"/>
</dbReference>
<gene>
    <name evidence="1" type="ORF">A3G31_02665</name>
</gene>
<name>A0A1F7SPQ5_9BACT</name>
<reference evidence="1 2" key="1">
    <citation type="journal article" date="2016" name="Nat. Commun.">
        <title>Thousands of microbial genomes shed light on interconnected biogeochemical processes in an aquifer system.</title>
        <authorList>
            <person name="Anantharaman K."/>
            <person name="Brown C.T."/>
            <person name="Hug L.A."/>
            <person name="Sharon I."/>
            <person name="Castelle C.J."/>
            <person name="Probst A.J."/>
            <person name="Thomas B.C."/>
            <person name="Singh A."/>
            <person name="Wilkins M.J."/>
            <person name="Karaoz U."/>
            <person name="Brodie E.L."/>
            <person name="Williams K.H."/>
            <person name="Hubbard S.S."/>
            <person name="Banfield J.F."/>
        </authorList>
    </citation>
    <scope>NUCLEOTIDE SEQUENCE [LARGE SCALE GENOMIC DNA]</scope>
</reference>
<organism evidence="1 2">
    <name type="scientific">Candidatus Schekmanbacteria bacterium RIFCSPLOWO2_12_FULL_38_15</name>
    <dbReference type="NCBI Taxonomy" id="1817883"/>
    <lineage>
        <taxon>Bacteria</taxon>
        <taxon>Candidatus Schekmaniibacteriota</taxon>
    </lineage>
</organism>
<comment type="caution">
    <text evidence="1">The sequence shown here is derived from an EMBL/GenBank/DDBJ whole genome shotgun (WGS) entry which is preliminary data.</text>
</comment>
<proteinExistence type="predicted"/>
<dbReference type="STRING" id="1817883.A3G31_02665"/>
<dbReference type="AlphaFoldDB" id="A0A1F7SPQ5"/>
<accession>A0A1F7SPQ5</accession>
<evidence type="ECO:0000313" key="1">
    <source>
        <dbReference type="EMBL" id="OGL55174.1"/>
    </source>
</evidence>
<dbReference type="EMBL" id="MGDI01000004">
    <property type="protein sequence ID" value="OGL55174.1"/>
    <property type="molecule type" value="Genomic_DNA"/>
</dbReference>
<sequence>MSDEPELIAKAEKLRDKITKLSVNGKIGCAQAFKIAQEEGLSIKKVGYILNIINIKIGSCQLGCFE</sequence>